<dbReference type="AlphaFoldDB" id="A0A7T7BWC9"/>
<dbReference type="InterPro" id="IPR044722">
    <property type="entry name" value="SecA_SF2_C"/>
</dbReference>
<dbReference type="GO" id="GO:0006605">
    <property type="term" value="P:protein targeting"/>
    <property type="evidence" value="ECO:0007669"/>
    <property type="project" value="UniProtKB-UniRule"/>
</dbReference>
<keyword evidence="7 10" id="KW-1278">Translocase</keyword>
<evidence type="ECO:0000256" key="9">
    <source>
        <dbReference type="ARBA" id="ARBA00023136"/>
    </source>
</evidence>
<comment type="function">
    <text evidence="10">Part of the Sec protein translocase complex. Interacts with the SecYEG preprotein conducting channel. Has a central role in coupling the hydrolysis of ATP to the transfer of proteins into and across the cell membrane, serving as an ATP-driven molecular motor driving the stepwise translocation of polypeptide chains across the membrane.</text>
</comment>
<evidence type="ECO:0000256" key="10">
    <source>
        <dbReference type="HAMAP-Rule" id="MF_01382"/>
    </source>
</evidence>
<evidence type="ECO:0000256" key="5">
    <source>
        <dbReference type="ARBA" id="ARBA00022840"/>
    </source>
</evidence>
<evidence type="ECO:0000256" key="7">
    <source>
        <dbReference type="ARBA" id="ARBA00022967"/>
    </source>
</evidence>
<dbReference type="RefSeq" id="YP_010139414.1">
    <property type="nucleotide sequence ID" value="NC_056910.1"/>
</dbReference>
<name>A0A7T7BWC9_9STRA</name>
<dbReference type="Gene3D" id="3.40.50.300">
    <property type="entry name" value="P-loop containing nucleotide triphosphate hydrolases"/>
    <property type="match status" value="2"/>
</dbReference>
<dbReference type="PRINTS" id="PR00906">
    <property type="entry name" value="SECA"/>
</dbReference>
<dbReference type="PROSITE" id="PS51192">
    <property type="entry name" value="HELICASE_ATP_BIND_1"/>
    <property type="match status" value="1"/>
</dbReference>
<feature type="domain" description="SecA family profile" evidence="12">
    <location>
        <begin position="51"/>
        <end position="710"/>
    </location>
</feature>
<dbReference type="Gene3D" id="3.90.1440.10">
    <property type="entry name" value="SecA, preprotein cross-linking domain"/>
    <property type="match status" value="1"/>
</dbReference>
<geneLocation type="plastid" evidence="13"/>
<evidence type="ECO:0000256" key="3">
    <source>
        <dbReference type="ARBA" id="ARBA00022448"/>
    </source>
</evidence>
<organism evidence="13">
    <name type="scientific">Poterioochromonas malhamensis</name>
    <dbReference type="NCBI Taxonomy" id="88167"/>
    <lineage>
        <taxon>Eukaryota</taxon>
        <taxon>Sar</taxon>
        <taxon>Stramenopiles</taxon>
        <taxon>Ochrophyta</taxon>
        <taxon>Synurophyceae</taxon>
        <taxon>Ochromonadales</taxon>
        <taxon>Ochromonadaceae</taxon>
        <taxon>Poterioochromonas</taxon>
    </lineage>
</organism>
<dbReference type="InterPro" id="IPR014018">
    <property type="entry name" value="SecA_motor_DEAD"/>
</dbReference>
<dbReference type="EC" id="7.4.2.8" evidence="10"/>
<dbReference type="InterPro" id="IPR014001">
    <property type="entry name" value="Helicase_ATP-bd"/>
</dbReference>
<dbReference type="SMART" id="SM00958">
    <property type="entry name" value="SecA_PP_bind"/>
    <property type="match status" value="1"/>
</dbReference>
<dbReference type="Gene3D" id="1.10.3060.10">
    <property type="entry name" value="Helical scaffold and wing domains of SecA"/>
    <property type="match status" value="1"/>
</dbReference>
<dbReference type="InterPro" id="IPR011115">
    <property type="entry name" value="SecA_DEAD"/>
</dbReference>
<evidence type="ECO:0000256" key="8">
    <source>
        <dbReference type="ARBA" id="ARBA00023010"/>
    </source>
</evidence>
<sequence>MFLIVFAKKEKIFIKKTNHFKVATIYYTKKKKKRQTKKNSIILLKIFMIQKITNFLQFLKGNTGKNLHFKNLLKTIKNEHFLLNSLTNDELTDRIEKLRKSLAFSPKNVETKEFISKWFALVQEVSFREINLKHYDNQLLAGLYLTEGKVVEMKTGEGKTLVSTLPVSLKALEKKGVHVVTVNEYLAERDQKLLGKVYEKLGLIPGLIKNSYPFKKKRKGYYSDITYVSNSELVFDYLRNNSVFTTSEIIQRPLHFCLIDEIDSILIDESRVPLILSEEEELEESILESIVALSTAKAFLPKLEKDTDFLLEEKNKKILLTETGNKKIKKFFRIKDFYTLNTPRIAETINLLRANYFFKKDRDYLILNEKVCLIDPFSGRLTPGKKWGEGLQEAIECKENLPISSRSKTKLSITYPNFFMLYPKCSGMTGTAKTSEKEFTDIYQLKVKEIESRKKIIRKDLPDLVYFTEKAKWNGAIKIIKNCFLKGQPILIGTSSVEKSEILSQLLEIENLSHTVLNARPENVGRESEIVGLAGERFSIIIATNMAGRGTDILLGGNPVFKAKKRILEILSFQQKIPVVSSLCFLLLKEKYFLNPYSYLNDLQNLPYSLETAKEELKFFYKIFYEKSARFCNQENKLVKKLGGLFVLGTERNETARLDNQLRGRSGRQGDPGISQIIVSLEDDLIRLFANQKSLSSYADNMDIPLKSNFLTKAINLSQKRLENFNYESRKDLKKYDDVINTKRYLFFKLRTTILEKGCSLKFSLHLLSLYYMRNEMKKRRTIEILSRNKKSFAFLNNYLFSINRKVDLEMKNKYFSKKSKNFFSLWKTWWAMIEMDYSKHLYFFSKGFKKKKKLIENILKKVDDSWQNDITRMESFKETIQLKSYTGTYIGLDTLSEYRLMNYITYYETYDSILEILYHSNLDSFGFSSKMMKTLISTLKNELLFSS</sequence>
<reference evidence="13" key="1">
    <citation type="submission" date="2020-10" db="EMBL/GenBank/DDBJ databases">
        <title>Complete chloroplast genome of the Synurophyceae Poterioochromonas malhamensis (Pringsheim) R.A.Andersen 2017 from Van Lake in Eastern Anatolia.</title>
        <authorList>
            <person name="Gastineau R."/>
            <person name="Yilmaz E."/>
            <person name="Solak C.N."/>
            <person name="Lemieux C."/>
            <person name="Turmel M."/>
            <person name="Witkowski A."/>
        </authorList>
    </citation>
    <scope>NUCLEOTIDE SEQUENCE</scope>
    <source>
        <strain evidence="13">SZCZR2049</strain>
    </source>
</reference>
<dbReference type="InterPro" id="IPR011130">
    <property type="entry name" value="SecA_preprotein_X-link_dom"/>
</dbReference>
<keyword evidence="10" id="KW-0963">Cytoplasm</keyword>
<dbReference type="InterPro" id="IPR020937">
    <property type="entry name" value="SecA_CS"/>
</dbReference>
<dbReference type="GO" id="GO:0008564">
    <property type="term" value="F:protein-exporting ATPase activity"/>
    <property type="evidence" value="ECO:0007669"/>
    <property type="project" value="UniProtKB-EC"/>
</dbReference>
<gene>
    <name evidence="10 13" type="primary">secA</name>
</gene>
<dbReference type="GO" id="GO:0065002">
    <property type="term" value="P:intracellular protein transmembrane transport"/>
    <property type="evidence" value="ECO:0007669"/>
    <property type="project" value="UniProtKB-UniRule"/>
</dbReference>
<dbReference type="Pfam" id="PF07516">
    <property type="entry name" value="SecA_SW"/>
    <property type="match status" value="1"/>
</dbReference>
<protein>
    <recommendedName>
        <fullName evidence="10">Protein translocase subunit SecA</fullName>
        <ecNumber evidence="10">7.4.2.8</ecNumber>
    </recommendedName>
</protein>
<dbReference type="GO" id="GO:0005524">
    <property type="term" value="F:ATP binding"/>
    <property type="evidence" value="ECO:0007669"/>
    <property type="project" value="UniProtKB-UniRule"/>
</dbReference>
<dbReference type="PROSITE" id="PS51196">
    <property type="entry name" value="SECA_MOTOR_DEAD"/>
    <property type="match status" value="1"/>
</dbReference>
<keyword evidence="5 10" id="KW-0067">ATP-binding</keyword>
<evidence type="ECO:0000256" key="1">
    <source>
        <dbReference type="ARBA" id="ARBA00004170"/>
    </source>
</evidence>
<dbReference type="InterPro" id="IPR036266">
    <property type="entry name" value="SecA_Wing/Scaffold_sf"/>
</dbReference>
<dbReference type="SUPFAM" id="SSF81886">
    <property type="entry name" value="Helical scaffold and wing domains of SecA"/>
    <property type="match status" value="1"/>
</dbReference>
<keyword evidence="9 10" id="KW-0472">Membrane</keyword>
<feature type="binding site" evidence="10">
    <location>
        <position position="138"/>
    </location>
    <ligand>
        <name>ATP</name>
        <dbReference type="ChEBI" id="CHEBI:30616"/>
    </ligand>
</feature>
<comment type="subunit">
    <text evidence="10">Monomer and homodimer. Part of the essential Sec protein translocation apparatus which comprises SecA, SecYEG and auxiliary proteins SecDF. Other proteins may also be involved.</text>
</comment>
<dbReference type="Pfam" id="PF21090">
    <property type="entry name" value="P-loop_SecA"/>
    <property type="match status" value="1"/>
</dbReference>
<dbReference type="GeneID" id="67132979"/>
<dbReference type="PANTHER" id="PTHR30612">
    <property type="entry name" value="SECA INNER MEMBRANE COMPONENT OF SEC PROTEIN SECRETION SYSTEM"/>
    <property type="match status" value="1"/>
</dbReference>
<dbReference type="CDD" id="cd17928">
    <property type="entry name" value="DEXDc_SecA"/>
    <property type="match status" value="1"/>
</dbReference>
<evidence type="ECO:0000259" key="12">
    <source>
        <dbReference type="PROSITE" id="PS51196"/>
    </source>
</evidence>
<dbReference type="InterPro" id="IPR027417">
    <property type="entry name" value="P-loop_NTPase"/>
</dbReference>
<dbReference type="PANTHER" id="PTHR30612:SF0">
    <property type="entry name" value="CHLOROPLAST PROTEIN-TRANSPORTING ATPASE"/>
    <property type="match status" value="1"/>
</dbReference>
<dbReference type="InterPro" id="IPR036670">
    <property type="entry name" value="SecA_X-link_sf"/>
</dbReference>
<evidence type="ECO:0000256" key="6">
    <source>
        <dbReference type="ARBA" id="ARBA00022927"/>
    </source>
</evidence>
<dbReference type="Pfam" id="PF01043">
    <property type="entry name" value="SecA_PP_bind"/>
    <property type="match status" value="1"/>
</dbReference>
<feature type="binding site" evidence="10">
    <location>
        <begin position="156"/>
        <end position="160"/>
    </location>
    <ligand>
        <name>ATP</name>
        <dbReference type="ChEBI" id="CHEBI:30616"/>
    </ligand>
</feature>
<dbReference type="HAMAP" id="MF_01382">
    <property type="entry name" value="SecA"/>
    <property type="match status" value="1"/>
</dbReference>
<keyword evidence="10" id="KW-1003">Cell membrane</keyword>
<dbReference type="Pfam" id="PF07517">
    <property type="entry name" value="SecA_DEAD"/>
    <property type="match status" value="1"/>
</dbReference>
<feature type="domain" description="Helicase ATP-binding" evidence="11">
    <location>
        <begin position="140"/>
        <end position="342"/>
    </location>
</feature>
<keyword evidence="3 10" id="KW-0813">Transport</keyword>
<dbReference type="GO" id="GO:0005886">
    <property type="term" value="C:plasma membrane"/>
    <property type="evidence" value="ECO:0007669"/>
    <property type="project" value="UniProtKB-SubCell"/>
</dbReference>
<evidence type="ECO:0000256" key="4">
    <source>
        <dbReference type="ARBA" id="ARBA00022741"/>
    </source>
</evidence>
<dbReference type="GO" id="GO:0017038">
    <property type="term" value="P:protein import"/>
    <property type="evidence" value="ECO:0007669"/>
    <property type="project" value="InterPro"/>
</dbReference>
<evidence type="ECO:0000313" key="13">
    <source>
        <dbReference type="EMBL" id="QQK55080.1"/>
    </source>
</evidence>
<dbReference type="RefSeq" id="YP_010139295.1">
    <property type="nucleotide sequence ID" value="NC_056910.1"/>
</dbReference>
<proteinExistence type="inferred from homology"/>
<dbReference type="EMBL" id="MW175522">
    <property type="protein sequence ID" value="QQK55080.1"/>
    <property type="molecule type" value="Genomic_DNA"/>
</dbReference>
<evidence type="ECO:0000256" key="2">
    <source>
        <dbReference type="ARBA" id="ARBA00007650"/>
    </source>
</evidence>
<dbReference type="SUPFAM" id="SSF52540">
    <property type="entry name" value="P-loop containing nucleoside triphosphate hydrolases"/>
    <property type="match status" value="2"/>
</dbReference>
<dbReference type="InterPro" id="IPR011116">
    <property type="entry name" value="SecA_Wing/Scaffold"/>
</dbReference>
<keyword evidence="4 10" id="KW-0547">Nucleotide-binding</keyword>
<evidence type="ECO:0000259" key="11">
    <source>
        <dbReference type="PROSITE" id="PS51192"/>
    </source>
</evidence>
<keyword evidence="8 10" id="KW-0811">Translocation</keyword>
<dbReference type="EMBL" id="MW175522">
    <property type="protein sequence ID" value="QQK54961.1"/>
    <property type="molecule type" value="Genomic_DNA"/>
</dbReference>
<dbReference type="SUPFAM" id="SSF81767">
    <property type="entry name" value="Pre-protein crosslinking domain of SecA"/>
    <property type="match status" value="1"/>
</dbReference>
<feature type="binding site" evidence="10">
    <location>
        <position position="552"/>
    </location>
    <ligand>
        <name>ATP</name>
        <dbReference type="ChEBI" id="CHEBI:30616"/>
    </ligand>
</feature>
<dbReference type="GeneID" id="67132854"/>
<comment type="catalytic activity">
    <reaction evidence="10">
        <text>ATP + H2O + cellular proteinSide 1 = ADP + phosphate + cellular proteinSide 2.</text>
        <dbReference type="EC" id="7.4.2.8"/>
    </reaction>
</comment>
<dbReference type="CDD" id="cd18803">
    <property type="entry name" value="SF2_C_secA"/>
    <property type="match status" value="1"/>
</dbReference>
<accession>A0A7T7BWC9</accession>
<dbReference type="InterPro" id="IPR000185">
    <property type="entry name" value="SecA"/>
</dbReference>
<comment type="subcellular location">
    <subcellularLocation>
        <location evidence="10">Cell membrane</location>
        <topology evidence="10">Peripheral membrane protein</topology>
        <orientation evidence="10">Cytoplasmic side</orientation>
    </subcellularLocation>
    <subcellularLocation>
        <location evidence="10">Cytoplasm</location>
    </subcellularLocation>
    <subcellularLocation>
        <location evidence="1">Membrane</location>
        <topology evidence="1">Peripheral membrane protein</topology>
    </subcellularLocation>
    <text evidence="10">Distribution is 50-50.</text>
</comment>
<keyword evidence="6 10" id="KW-0653">Protein transport</keyword>
<dbReference type="PROSITE" id="PS01312">
    <property type="entry name" value="SECA"/>
    <property type="match status" value="1"/>
</dbReference>
<comment type="similarity">
    <text evidence="2 10">Belongs to the SecA family.</text>
</comment>
<dbReference type="GO" id="GO:0005737">
    <property type="term" value="C:cytoplasm"/>
    <property type="evidence" value="ECO:0007669"/>
    <property type="project" value="UniProtKB-SubCell"/>
</dbReference>
<keyword evidence="13" id="KW-0934">Plastid</keyword>
<dbReference type="SMART" id="SM00957">
    <property type="entry name" value="SecA_DEAD"/>
    <property type="match status" value="1"/>
</dbReference>